<evidence type="ECO:0000313" key="3">
    <source>
        <dbReference type="Proteomes" id="UP001233271"/>
    </source>
</evidence>
<dbReference type="KEGG" id="ccac:CcaHIS019_0607370"/>
<reference evidence="2" key="1">
    <citation type="journal article" date="2023" name="BMC Genomics">
        <title>Chromosome-level genome assemblies of Cutaneotrichosporon spp. (Trichosporonales, Basidiomycota) reveal imbalanced evolution between nucleotide sequences and chromosome synteny.</title>
        <authorList>
            <person name="Kobayashi Y."/>
            <person name="Kayamori A."/>
            <person name="Aoki K."/>
            <person name="Shiwa Y."/>
            <person name="Matsutani M."/>
            <person name="Fujita N."/>
            <person name="Sugita T."/>
            <person name="Iwasaki W."/>
            <person name="Tanaka N."/>
            <person name="Takashima M."/>
        </authorList>
    </citation>
    <scope>NUCLEOTIDE SEQUENCE</scope>
    <source>
        <strain evidence="2">HIS019</strain>
    </source>
</reference>
<feature type="compositionally biased region" description="Polar residues" evidence="1">
    <location>
        <begin position="19"/>
        <end position="36"/>
    </location>
</feature>
<gene>
    <name evidence="2" type="ORF">CcaverHIS019_0607370</name>
</gene>
<dbReference type="EMBL" id="AP028217">
    <property type="protein sequence ID" value="BEI94278.1"/>
    <property type="molecule type" value="Genomic_DNA"/>
</dbReference>
<dbReference type="GeneID" id="85498148"/>
<evidence type="ECO:0000256" key="1">
    <source>
        <dbReference type="SAM" id="MobiDB-lite"/>
    </source>
</evidence>
<sequence>MVAIYNPDAPVFVPKQQRQTNNVRSTMNPHTNTTGVVFNPEAPVFVPKQKSQTNDEYSSTNPYPNAMGVAFNPEAPVFVPKQHSQPNAEVVNQDTEPNPYGIDDQFPDIPRDSPSPTMEDYSTASSTLHLVSGDVTLLASFNMVSYRDGPYSVRRVNYEFEVVETTTSWD</sequence>
<feature type="region of interest" description="Disordered" evidence="1">
    <location>
        <begin position="79"/>
        <end position="101"/>
    </location>
</feature>
<dbReference type="RefSeq" id="XP_060459543.1">
    <property type="nucleotide sequence ID" value="XM_060603227.1"/>
</dbReference>
<keyword evidence="3" id="KW-1185">Reference proteome</keyword>
<dbReference type="AlphaFoldDB" id="A0AA48QYF0"/>
<organism evidence="2 3">
    <name type="scientific">Cutaneotrichosporon cavernicola</name>
    <dbReference type="NCBI Taxonomy" id="279322"/>
    <lineage>
        <taxon>Eukaryota</taxon>
        <taxon>Fungi</taxon>
        <taxon>Dikarya</taxon>
        <taxon>Basidiomycota</taxon>
        <taxon>Agaricomycotina</taxon>
        <taxon>Tremellomycetes</taxon>
        <taxon>Trichosporonales</taxon>
        <taxon>Trichosporonaceae</taxon>
        <taxon>Cutaneotrichosporon</taxon>
    </lineage>
</organism>
<dbReference type="Proteomes" id="UP001233271">
    <property type="component" value="Chromosome 6"/>
</dbReference>
<name>A0AA48QYF0_9TREE</name>
<feature type="compositionally biased region" description="Polar residues" evidence="1">
    <location>
        <begin position="82"/>
        <end position="96"/>
    </location>
</feature>
<accession>A0AA48QYF0</accession>
<feature type="region of interest" description="Disordered" evidence="1">
    <location>
        <begin position="19"/>
        <end position="38"/>
    </location>
</feature>
<evidence type="ECO:0000313" key="2">
    <source>
        <dbReference type="EMBL" id="BEI94278.1"/>
    </source>
</evidence>
<protein>
    <submittedName>
        <fullName evidence="2">Uncharacterized protein</fullName>
    </submittedName>
</protein>
<proteinExistence type="predicted"/>